<evidence type="ECO:0000256" key="1">
    <source>
        <dbReference type="SAM" id="Coils"/>
    </source>
</evidence>
<proteinExistence type="predicted"/>
<gene>
    <name evidence="2" type="ORF">COK81_13515</name>
</gene>
<dbReference type="Proteomes" id="UP000225910">
    <property type="component" value="Unassembled WGS sequence"/>
</dbReference>
<keyword evidence="1" id="KW-0175">Coiled coil</keyword>
<dbReference type="RefSeq" id="WP_098678943.1">
    <property type="nucleotide sequence ID" value="NZ_NVCU01000098.1"/>
</dbReference>
<organism evidence="2 3">
    <name type="scientific">Bacillus thuringiensis</name>
    <dbReference type="NCBI Taxonomy" id="1428"/>
    <lineage>
        <taxon>Bacteria</taxon>
        <taxon>Bacillati</taxon>
        <taxon>Bacillota</taxon>
        <taxon>Bacilli</taxon>
        <taxon>Bacillales</taxon>
        <taxon>Bacillaceae</taxon>
        <taxon>Bacillus</taxon>
        <taxon>Bacillus cereus group</taxon>
    </lineage>
</organism>
<dbReference type="EMBL" id="NVCU01000098">
    <property type="protein sequence ID" value="PFT93511.1"/>
    <property type="molecule type" value="Genomic_DNA"/>
</dbReference>
<sequence>MNASIAELEQALLVRQRKLGEHRRELERLIEKKPIVERNMRNTENEIVDLEASIFVLRNMEKNN</sequence>
<feature type="coiled-coil region" evidence="1">
    <location>
        <begin position="26"/>
        <end position="60"/>
    </location>
</feature>
<accession>A0A9X7B066</accession>
<protein>
    <submittedName>
        <fullName evidence="2">Uncharacterized protein</fullName>
    </submittedName>
</protein>
<reference evidence="2 3" key="1">
    <citation type="submission" date="2017-09" db="EMBL/GenBank/DDBJ databases">
        <title>Large-scale bioinformatics analysis of Bacillus genomes uncovers conserved roles of natural products in bacterial physiology.</title>
        <authorList>
            <consortium name="Agbiome Team Llc"/>
            <person name="Bleich R.M."/>
            <person name="Grubbs K.J."/>
            <person name="Santa Maria K.C."/>
            <person name="Allen S.E."/>
            <person name="Farag S."/>
            <person name="Shank E.A."/>
            <person name="Bowers A."/>
        </authorList>
    </citation>
    <scope>NUCLEOTIDE SEQUENCE [LARGE SCALE GENOMIC DNA]</scope>
    <source>
        <strain evidence="2 3">AFS064137</strain>
    </source>
</reference>
<name>A0A9X7B066_BACTU</name>
<dbReference type="AlphaFoldDB" id="A0A9X7B066"/>
<evidence type="ECO:0000313" key="2">
    <source>
        <dbReference type="EMBL" id="PFT93511.1"/>
    </source>
</evidence>
<evidence type="ECO:0000313" key="3">
    <source>
        <dbReference type="Proteomes" id="UP000225910"/>
    </source>
</evidence>
<comment type="caution">
    <text evidence="2">The sequence shown here is derived from an EMBL/GenBank/DDBJ whole genome shotgun (WGS) entry which is preliminary data.</text>
</comment>